<dbReference type="InterPro" id="IPR000297">
    <property type="entry name" value="PPIase_PpiC"/>
</dbReference>
<evidence type="ECO:0000256" key="6">
    <source>
        <dbReference type="PROSITE-ProRule" id="PRU00278"/>
    </source>
</evidence>
<keyword evidence="5 6" id="KW-0413">Isomerase</keyword>
<dbReference type="InterPro" id="IPR050245">
    <property type="entry name" value="PrsA_foldase"/>
</dbReference>
<feature type="domain" description="PpiC" evidence="8">
    <location>
        <begin position="103"/>
        <end position="200"/>
    </location>
</feature>
<protein>
    <recommendedName>
        <fullName evidence="2">peptidylprolyl isomerase</fullName>
        <ecNumber evidence="2">5.2.1.8</ecNumber>
    </recommendedName>
</protein>
<reference evidence="9 10" key="1">
    <citation type="submission" date="2020-10" db="EMBL/GenBank/DDBJ databases">
        <title>Connecting structure to function with the recovery of over 1000 high-quality activated sludge metagenome-assembled genomes encoding full-length rRNA genes using long-read sequencing.</title>
        <authorList>
            <person name="Singleton C.M."/>
            <person name="Petriglieri F."/>
            <person name="Kristensen J.M."/>
            <person name="Kirkegaard R.H."/>
            <person name="Michaelsen T.Y."/>
            <person name="Andersen M.H."/>
            <person name="Karst S.M."/>
            <person name="Dueholm M.S."/>
            <person name="Nielsen P.H."/>
            <person name="Albertsen M."/>
        </authorList>
    </citation>
    <scope>NUCLEOTIDE SEQUENCE [LARGE SCALE GENOMIC DNA]</scope>
    <source>
        <strain evidence="9">Ribe_18-Q3-R11-54_BAT3C.373</strain>
    </source>
</reference>
<dbReference type="PANTHER" id="PTHR47245">
    <property type="entry name" value="PEPTIDYLPROLYL ISOMERASE"/>
    <property type="match status" value="1"/>
</dbReference>
<evidence type="ECO:0000256" key="1">
    <source>
        <dbReference type="ARBA" id="ARBA00000971"/>
    </source>
</evidence>
<evidence type="ECO:0000256" key="3">
    <source>
        <dbReference type="ARBA" id="ARBA00022729"/>
    </source>
</evidence>
<evidence type="ECO:0000259" key="8">
    <source>
        <dbReference type="PROSITE" id="PS50198"/>
    </source>
</evidence>
<dbReference type="PROSITE" id="PS50198">
    <property type="entry name" value="PPIC_PPIASE_2"/>
    <property type="match status" value="1"/>
</dbReference>
<keyword evidence="3 7" id="KW-0732">Signal</keyword>
<dbReference type="Gene3D" id="3.10.50.40">
    <property type="match status" value="1"/>
</dbReference>
<dbReference type="SUPFAM" id="SSF54534">
    <property type="entry name" value="FKBP-like"/>
    <property type="match status" value="1"/>
</dbReference>
<dbReference type="Pfam" id="PF13616">
    <property type="entry name" value="Rotamase_3"/>
    <property type="match status" value="1"/>
</dbReference>
<comment type="catalytic activity">
    <reaction evidence="1">
        <text>[protein]-peptidylproline (omega=180) = [protein]-peptidylproline (omega=0)</text>
        <dbReference type="Rhea" id="RHEA:16237"/>
        <dbReference type="Rhea" id="RHEA-COMP:10747"/>
        <dbReference type="Rhea" id="RHEA-COMP:10748"/>
        <dbReference type="ChEBI" id="CHEBI:83833"/>
        <dbReference type="ChEBI" id="CHEBI:83834"/>
        <dbReference type="EC" id="5.2.1.8"/>
    </reaction>
</comment>
<evidence type="ECO:0000256" key="5">
    <source>
        <dbReference type="ARBA" id="ARBA00023235"/>
    </source>
</evidence>
<dbReference type="PANTHER" id="PTHR47245:SF1">
    <property type="entry name" value="FOLDASE PROTEIN PRSA"/>
    <property type="match status" value="1"/>
</dbReference>
<evidence type="ECO:0000256" key="2">
    <source>
        <dbReference type="ARBA" id="ARBA00013194"/>
    </source>
</evidence>
<dbReference type="AlphaFoldDB" id="A0A9D7XDQ3"/>
<evidence type="ECO:0000313" key="9">
    <source>
        <dbReference type="EMBL" id="MBK9718209.1"/>
    </source>
</evidence>
<evidence type="ECO:0000313" key="10">
    <source>
        <dbReference type="Proteomes" id="UP000808349"/>
    </source>
</evidence>
<dbReference type="GO" id="GO:0003755">
    <property type="term" value="F:peptidyl-prolyl cis-trans isomerase activity"/>
    <property type="evidence" value="ECO:0007669"/>
    <property type="project" value="UniProtKB-KW"/>
</dbReference>
<proteinExistence type="predicted"/>
<dbReference type="EC" id="5.2.1.8" evidence="2"/>
<gene>
    <name evidence="9" type="ORF">IPO85_11985</name>
</gene>
<accession>A0A9D7XDQ3</accession>
<feature type="chain" id="PRO_5038694656" description="peptidylprolyl isomerase" evidence="7">
    <location>
        <begin position="21"/>
        <end position="219"/>
    </location>
</feature>
<evidence type="ECO:0000256" key="4">
    <source>
        <dbReference type="ARBA" id="ARBA00023110"/>
    </source>
</evidence>
<comment type="caution">
    <text evidence="9">The sequence shown here is derived from an EMBL/GenBank/DDBJ whole genome shotgun (WGS) entry which is preliminary data.</text>
</comment>
<keyword evidence="4 6" id="KW-0697">Rotamase</keyword>
<sequence length="219" mass="24678">MKKLIYLVLTLMFATLLANGQDSAKTFQEIKEKLKETEGSLEIYTWLNKQPNISFKSGMMPESDTANNLYKLAFSAKAGDIVGPLQNKDGTCSIIRVTSKGENYLMKVSYIYLDKKSESDSILENKADSILYILKSGVDFATLAKKYSMDGNAKNGGDLGWFEAGVMNQQFENAIRKHKKGDYFKVKVDQYGWYVILVTSDQGHKKYIGRLEITKLNCS</sequence>
<dbReference type="Proteomes" id="UP000808349">
    <property type="component" value="Unassembled WGS sequence"/>
</dbReference>
<name>A0A9D7XDQ3_9BACT</name>
<dbReference type="EMBL" id="JADKFW010000008">
    <property type="protein sequence ID" value="MBK9718209.1"/>
    <property type="molecule type" value="Genomic_DNA"/>
</dbReference>
<evidence type="ECO:0000256" key="7">
    <source>
        <dbReference type="SAM" id="SignalP"/>
    </source>
</evidence>
<dbReference type="InterPro" id="IPR046357">
    <property type="entry name" value="PPIase_dom_sf"/>
</dbReference>
<organism evidence="9 10">
    <name type="scientific">Candidatus Defluviibacterium haderslevense</name>
    <dbReference type="NCBI Taxonomy" id="2981993"/>
    <lineage>
        <taxon>Bacteria</taxon>
        <taxon>Pseudomonadati</taxon>
        <taxon>Bacteroidota</taxon>
        <taxon>Saprospiria</taxon>
        <taxon>Saprospirales</taxon>
        <taxon>Saprospiraceae</taxon>
        <taxon>Candidatus Defluviibacterium</taxon>
    </lineage>
</organism>
<feature type="signal peptide" evidence="7">
    <location>
        <begin position="1"/>
        <end position="20"/>
    </location>
</feature>